<protein>
    <recommendedName>
        <fullName evidence="1">BRINP C-terminal domain-containing protein</fullName>
    </recommendedName>
</protein>
<evidence type="ECO:0000313" key="2">
    <source>
        <dbReference type="EMBL" id="KAL1272729.1"/>
    </source>
</evidence>
<dbReference type="Proteomes" id="UP001558613">
    <property type="component" value="Unassembled WGS sequence"/>
</dbReference>
<reference evidence="2 3" key="1">
    <citation type="submission" date="2023-09" db="EMBL/GenBank/DDBJ databases">
        <authorList>
            <person name="Wang M."/>
        </authorList>
    </citation>
    <scope>NUCLEOTIDE SEQUENCE [LARGE SCALE GENOMIC DNA]</scope>
    <source>
        <strain evidence="2">GT-2023</strain>
        <tissue evidence="2">Liver</tissue>
    </source>
</reference>
<dbReference type="InterPro" id="IPR033237">
    <property type="entry name" value="BRINP"/>
</dbReference>
<dbReference type="PANTHER" id="PTHR15564:SF10">
    <property type="entry name" value="BMP_RETINOIC ACID-INDUCIBLE NEURAL-SPECIFIC PROTEIN 3 ISOFORM X1"/>
    <property type="match status" value="1"/>
</dbReference>
<name>A0ABR3N710_9TELE</name>
<comment type="caution">
    <text evidence="2">The sequence shown here is derived from an EMBL/GenBank/DDBJ whole genome shotgun (WGS) entry which is preliminary data.</text>
</comment>
<accession>A0ABR3N710</accession>
<sequence length="101" mass="11544">MQVFGYSMHFDPDAIQDLILQLDYPYTQGSQDSALLQLLEIRDRVNRLSPPGQQPLDLFACLLRHRLKLSTTDVVRIQTALQAFSAKQPNSMEYETTKLCS</sequence>
<proteinExistence type="predicted"/>
<organism evidence="2 3">
    <name type="scientific">Cirrhinus molitorella</name>
    <name type="common">mud carp</name>
    <dbReference type="NCBI Taxonomy" id="172907"/>
    <lineage>
        <taxon>Eukaryota</taxon>
        <taxon>Metazoa</taxon>
        <taxon>Chordata</taxon>
        <taxon>Craniata</taxon>
        <taxon>Vertebrata</taxon>
        <taxon>Euteleostomi</taxon>
        <taxon>Actinopterygii</taxon>
        <taxon>Neopterygii</taxon>
        <taxon>Teleostei</taxon>
        <taxon>Ostariophysi</taxon>
        <taxon>Cypriniformes</taxon>
        <taxon>Cyprinidae</taxon>
        <taxon>Labeoninae</taxon>
        <taxon>Labeonini</taxon>
        <taxon>Cirrhinus</taxon>
    </lineage>
</organism>
<evidence type="ECO:0000259" key="1">
    <source>
        <dbReference type="Pfam" id="PF19052"/>
    </source>
</evidence>
<dbReference type="InterPro" id="IPR057671">
    <property type="entry name" value="BRINP_C"/>
</dbReference>
<keyword evidence="3" id="KW-1185">Reference proteome</keyword>
<gene>
    <name evidence="2" type="ORF">QQF64_028591</name>
</gene>
<dbReference type="EMBL" id="JAYMGO010000006">
    <property type="protein sequence ID" value="KAL1272729.1"/>
    <property type="molecule type" value="Genomic_DNA"/>
</dbReference>
<feature type="domain" description="BRINP C-terminal" evidence="1">
    <location>
        <begin position="1"/>
        <end position="101"/>
    </location>
</feature>
<dbReference type="Pfam" id="PF19052">
    <property type="entry name" value="BRINP_C"/>
    <property type="match status" value="1"/>
</dbReference>
<dbReference type="PANTHER" id="PTHR15564">
    <property type="entry name" value="MACPF DOMAIN-CONTAINING PROTEIN"/>
    <property type="match status" value="1"/>
</dbReference>
<evidence type="ECO:0000313" key="3">
    <source>
        <dbReference type="Proteomes" id="UP001558613"/>
    </source>
</evidence>